<organism evidence="5 6">
    <name type="scientific">Litorivicinus lipolyticus</name>
    <dbReference type="NCBI Taxonomy" id="418701"/>
    <lineage>
        <taxon>Bacteria</taxon>
        <taxon>Pseudomonadati</taxon>
        <taxon>Pseudomonadota</taxon>
        <taxon>Gammaproteobacteria</taxon>
        <taxon>Oceanospirillales</taxon>
        <taxon>Litorivicinaceae</taxon>
        <taxon>Litorivicinus</taxon>
    </lineage>
</organism>
<evidence type="ECO:0000256" key="2">
    <source>
        <dbReference type="PIRSR" id="PIRSR039026-1"/>
    </source>
</evidence>
<protein>
    <submittedName>
        <fullName evidence="5">ABC transporter substrate-binding protein</fullName>
    </submittedName>
</protein>
<dbReference type="KEGG" id="llp:GH975_00515"/>
<dbReference type="GO" id="GO:0055085">
    <property type="term" value="P:transmembrane transport"/>
    <property type="evidence" value="ECO:0007669"/>
    <property type="project" value="InterPro"/>
</dbReference>
<dbReference type="PANTHER" id="PTHR33376">
    <property type="match status" value="1"/>
</dbReference>
<dbReference type="OrthoDB" id="9769667at2"/>
<feature type="binding site" evidence="3">
    <location>
        <position position="213"/>
    </location>
    <ligand>
        <name>Na(+)</name>
        <dbReference type="ChEBI" id="CHEBI:29101"/>
    </ligand>
</feature>
<dbReference type="Proteomes" id="UP000388235">
    <property type="component" value="Chromosome"/>
</dbReference>
<dbReference type="Gene3D" id="3.40.190.10">
    <property type="entry name" value="Periplasmic binding protein-like II"/>
    <property type="match status" value="1"/>
</dbReference>
<feature type="signal peptide" evidence="4">
    <location>
        <begin position="1"/>
        <end position="23"/>
    </location>
</feature>
<dbReference type="EMBL" id="CP045871">
    <property type="protein sequence ID" value="QGG79117.1"/>
    <property type="molecule type" value="Genomic_DNA"/>
</dbReference>
<evidence type="ECO:0000313" key="6">
    <source>
        <dbReference type="Proteomes" id="UP000388235"/>
    </source>
</evidence>
<accession>A0A5Q2QAY1</accession>
<dbReference type="InterPro" id="IPR018389">
    <property type="entry name" value="DctP_fam"/>
</dbReference>
<evidence type="ECO:0000313" key="5">
    <source>
        <dbReference type="EMBL" id="QGG79117.1"/>
    </source>
</evidence>
<feature type="binding site" evidence="3">
    <location>
        <position position="238"/>
    </location>
    <ligand>
        <name>substrate</name>
    </ligand>
</feature>
<feature type="chain" id="PRO_5024364019" evidence="4">
    <location>
        <begin position="24"/>
        <end position="359"/>
    </location>
</feature>
<feature type="binding site" evidence="3">
    <location>
        <position position="212"/>
    </location>
    <ligand>
        <name>substrate</name>
    </ligand>
</feature>
<evidence type="ECO:0000256" key="1">
    <source>
        <dbReference type="ARBA" id="ARBA00022729"/>
    </source>
</evidence>
<dbReference type="NCBIfam" id="NF037995">
    <property type="entry name" value="TRAP_S1"/>
    <property type="match status" value="1"/>
</dbReference>
<dbReference type="RefSeq" id="WP_153712621.1">
    <property type="nucleotide sequence ID" value="NZ_CP045871.1"/>
</dbReference>
<dbReference type="Pfam" id="PF03480">
    <property type="entry name" value="DctP"/>
    <property type="match status" value="1"/>
</dbReference>
<dbReference type="GO" id="GO:0031317">
    <property type="term" value="C:tripartite ATP-independent periplasmic transporter complex"/>
    <property type="evidence" value="ECO:0007669"/>
    <property type="project" value="InterPro"/>
</dbReference>
<name>A0A5Q2QAY1_9GAMM</name>
<dbReference type="InterPro" id="IPR026289">
    <property type="entry name" value="SBP_TakP-like"/>
</dbReference>
<dbReference type="AlphaFoldDB" id="A0A5Q2QAY1"/>
<evidence type="ECO:0000256" key="4">
    <source>
        <dbReference type="SAM" id="SignalP"/>
    </source>
</evidence>
<gene>
    <name evidence="5" type="ORF">GH975_00515</name>
</gene>
<feature type="binding site" evidence="2">
    <location>
        <position position="175"/>
    </location>
    <ligand>
        <name>substrate</name>
    </ligand>
</feature>
<dbReference type="GO" id="GO:0046872">
    <property type="term" value="F:metal ion binding"/>
    <property type="evidence" value="ECO:0007669"/>
    <property type="project" value="UniProtKB-KW"/>
</dbReference>
<dbReference type="PANTHER" id="PTHR33376:SF5">
    <property type="entry name" value="EXTRACYTOPLASMIC SOLUTE RECEPTOR PROTEIN"/>
    <property type="match status" value="1"/>
</dbReference>
<dbReference type="PIRSF" id="PIRSF039026">
    <property type="entry name" value="SiaP"/>
    <property type="match status" value="1"/>
</dbReference>
<dbReference type="InterPro" id="IPR006311">
    <property type="entry name" value="TAT_signal"/>
</dbReference>
<keyword evidence="6" id="KW-1185">Reference proteome</keyword>
<reference evidence="5 6" key="1">
    <citation type="submission" date="2019-11" db="EMBL/GenBank/DDBJ databases">
        <authorList>
            <person name="Khan S.A."/>
            <person name="Jeon C.O."/>
            <person name="Chun B.H."/>
        </authorList>
    </citation>
    <scope>NUCLEOTIDE SEQUENCE [LARGE SCALE GENOMIC DNA]</scope>
    <source>
        <strain evidence="5 6">IMCC 1097</strain>
    </source>
</reference>
<dbReference type="PROSITE" id="PS51318">
    <property type="entry name" value="TAT"/>
    <property type="match status" value="1"/>
</dbReference>
<sequence length="359" mass="39507">MTQRRDLLAVAALAGAMAVPAMAASHALPELNWRLATSVPPTIEFYEGAVTFAEEVERMTDGKFKIRVFAGGELVPAFGVFDAVSDGTVEMGHTASYYYFGKNEAYALDTTVPFGMNYRQFQAWWNYGNGKTLIQDLFAKANIVPFPAGNTGVQMGGWFNKEVKSVADLDGLKMRIGGMGGKIIQKLGVVPQSVPGADIYPSLEKGTIDAAEWIGPHDDMKLGFNQVASYYYTPGWWEAGPNLSVYINKEKFDALPVEYQAIVEAAATRANVDMMSSYDAKNPVALKKLISTGTKLRAFPRDVLEAAYAAAQETYAELRESNPDFKLIYDDMVKFQKDQNLWAGVAEGRQDAFMQSISR</sequence>
<keyword evidence="1 4" id="KW-0732">Signal</keyword>
<dbReference type="InterPro" id="IPR038404">
    <property type="entry name" value="TRAP_DctP_sf"/>
</dbReference>
<dbReference type="Gene3D" id="3.40.190.170">
    <property type="entry name" value="Bacterial extracellular solute-binding protein, family 7"/>
    <property type="match status" value="1"/>
</dbReference>
<proteinExistence type="predicted"/>
<keyword evidence="3" id="KW-0479">Metal-binding</keyword>
<feature type="binding site" evidence="2">
    <location>
        <position position="154"/>
    </location>
    <ligand>
        <name>substrate</name>
    </ligand>
</feature>
<evidence type="ECO:0000256" key="3">
    <source>
        <dbReference type="PIRSR" id="PIRSR039026-2"/>
    </source>
</evidence>